<sequence>MDYTLNFPQHLGLHLKSLRKAKGMSQAGLASLLQVTQSRIAAIEKDPSAVSVGQMMAILGLLGAQLVLRAQTLPPETALSDAASVPVQAGESTSKSKQARVVASQAAPAQHLEPRPSAQPLKHTVLADDWQSHKPQGRW</sequence>
<evidence type="ECO:0000259" key="2">
    <source>
        <dbReference type="PROSITE" id="PS50943"/>
    </source>
</evidence>
<protein>
    <submittedName>
        <fullName evidence="3">Helix-turn-helix domain-containing protein</fullName>
    </submittedName>
</protein>
<dbReference type="InterPro" id="IPR001387">
    <property type="entry name" value="Cro/C1-type_HTH"/>
</dbReference>
<feature type="domain" description="HTH cro/C1-type" evidence="2">
    <location>
        <begin position="15"/>
        <end position="69"/>
    </location>
</feature>
<dbReference type="GO" id="GO:0003677">
    <property type="term" value="F:DNA binding"/>
    <property type="evidence" value="ECO:0007669"/>
    <property type="project" value="InterPro"/>
</dbReference>
<dbReference type="InterPro" id="IPR010982">
    <property type="entry name" value="Lambda_DNA-bd_dom_sf"/>
</dbReference>
<accession>A0AA42W5G2</accession>
<dbReference type="SMART" id="SM00530">
    <property type="entry name" value="HTH_XRE"/>
    <property type="match status" value="1"/>
</dbReference>
<evidence type="ECO:0000313" key="3">
    <source>
        <dbReference type="EMBL" id="MDH2006529.1"/>
    </source>
</evidence>
<dbReference type="Proteomes" id="UP001161294">
    <property type="component" value="Unassembled WGS sequence"/>
</dbReference>
<organism evidence="3 4">
    <name type="scientific">Comamonas aquatica</name>
    <dbReference type="NCBI Taxonomy" id="225991"/>
    <lineage>
        <taxon>Bacteria</taxon>
        <taxon>Pseudomonadati</taxon>
        <taxon>Pseudomonadota</taxon>
        <taxon>Betaproteobacteria</taxon>
        <taxon>Burkholderiales</taxon>
        <taxon>Comamonadaceae</taxon>
        <taxon>Comamonas</taxon>
    </lineage>
</organism>
<evidence type="ECO:0000256" key="1">
    <source>
        <dbReference type="SAM" id="MobiDB-lite"/>
    </source>
</evidence>
<reference evidence="3" key="1">
    <citation type="submission" date="2022-09" db="EMBL/GenBank/DDBJ databases">
        <title>Intensive care unit water sources are persistently colonized with multi-drug resistant bacteria and are the site of extensive horizontal gene transfer of antibiotic resistance genes.</title>
        <authorList>
            <person name="Diorio-Toth L."/>
        </authorList>
    </citation>
    <scope>NUCLEOTIDE SEQUENCE</scope>
    <source>
        <strain evidence="3">GD03686</strain>
    </source>
</reference>
<name>A0AA42W5G2_9BURK</name>
<dbReference type="CDD" id="cd00093">
    <property type="entry name" value="HTH_XRE"/>
    <property type="match status" value="1"/>
</dbReference>
<dbReference type="RefSeq" id="WP_279852221.1">
    <property type="nucleotide sequence ID" value="NZ_JAOCIA010000028.1"/>
</dbReference>
<dbReference type="Gene3D" id="1.10.260.40">
    <property type="entry name" value="lambda repressor-like DNA-binding domains"/>
    <property type="match status" value="1"/>
</dbReference>
<feature type="region of interest" description="Disordered" evidence="1">
    <location>
        <begin position="80"/>
        <end position="139"/>
    </location>
</feature>
<dbReference type="SUPFAM" id="SSF47413">
    <property type="entry name" value="lambda repressor-like DNA-binding domains"/>
    <property type="match status" value="1"/>
</dbReference>
<comment type="caution">
    <text evidence="3">The sequence shown here is derived from an EMBL/GenBank/DDBJ whole genome shotgun (WGS) entry which is preliminary data.</text>
</comment>
<evidence type="ECO:0000313" key="4">
    <source>
        <dbReference type="Proteomes" id="UP001161294"/>
    </source>
</evidence>
<dbReference type="AlphaFoldDB" id="A0AA42W5G2"/>
<gene>
    <name evidence="3" type="ORF">N5J23_13405</name>
</gene>
<dbReference type="PROSITE" id="PS50943">
    <property type="entry name" value="HTH_CROC1"/>
    <property type="match status" value="1"/>
</dbReference>
<dbReference type="Pfam" id="PF01381">
    <property type="entry name" value="HTH_3"/>
    <property type="match status" value="1"/>
</dbReference>
<dbReference type="EMBL" id="JAOCJW010000027">
    <property type="protein sequence ID" value="MDH2006529.1"/>
    <property type="molecule type" value="Genomic_DNA"/>
</dbReference>
<proteinExistence type="predicted"/>